<name>A0AA42DS11_9FIRM</name>
<dbReference type="EMBL" id="JAQIFT010000069">
    <property type="protein sequence ID" value="MDA3733978.1"/>
    <property type="molecule type" value="Genomic_DNA"/>
</dbReference>
<dbReference type="Pfam" id="PF06094">
    <property type="entry name" value="GGACT"/>
    <property type="match status" value="1"/>
</dbReference>
<dbReference type="InterPro" id="IPR036568">
    <property type="entry name" value="GGCT-like_sf"/>
</dbReference>
<proteinExistence type="predicted"/>
<dbReference type="InterPro" id="IPR009288">
    <property type="entry name" value="AIG2-like_dom"/>
</dbReference>
<dbReference type="Proteomes" id="UP001169242">
    <property type="component" value="Unassembled WGS sequence"/>
</dbReference>
<dbReference type="SUPFAM" id="SSF110857">
    <property type="entry name" value="Gamma-glutamyl cyclotransferase-like"/>
    <property type="match status" value="1"/>
</dbReference>
<evidence type="ECO:0000313" key="3">
    <source>
        <dbReference type="Proteomes" id="UP001169242"/>
    </source>
</evidence>
<accession>A0AA42DS11</accession>
<organism evidence="2 3">
    <name type="scientific">Holtiella tumoricola</name>
    <dbReference type="NCBI Taxonomy" id="3018743"/>
    <lineage>
        <taxon>Bacteria</taxon>
        <taxon>Bacillati</taxon>
        <taxon>Bacillota</taxon>
        <taxon>Clostridia</taxon>
        <taxon>Lachnospirales</taxon>
        <taxon>Cellulosilyticaceae</taxon>
        <taxon>Holtiella</taxon>
    </lineage>
</organism>
<keyword evidence="3" id="KW-1185">Reference proteome</keyword>
<comment type="caution">
    <text evidence="2">The sequence shown here is derived from an EMBL/GenBank/DDBJ whole genome shotgun (WGS) entry which is preliminary data.</text>
</comment>
<feature type="domain" description="Gamma-glutamylcyclotransferase AIG2-like" evidence="1">
    <location>
        <begin position="4"/>
        <end position="127"/>
    </location>
</feature>
<gene>
    <name evidence="2" type="ORF">PBV87_21110</name>
</gene>
<reference evidence="2" key="1">
    <citation type="journal article" date="2023" name="Int. J. Syst. Evol. Microbiol.">
        <title>&lt;i&gt;Holtiella tumoricola&lt;/i&gt; gen. nov. sp. nov., isolated from a human clinical sample.</title>
        <authorList>
            <person name="Allen-Vercoe E."/>
            <person name="Daigneault M.C."/>
            <person name="Vancuren S.J."/>
            <person name="Cochrane K."/>
            <person name="O'Neal L.L."/>
            <person name="Sankaranarayanan K."/>
            <person name="Lawson P.A."/>
        </authorList>
    </citation>
    <scope>NUCLEOTIDE SEQUENCE</scope>
    <source>
        <strain evidence="2">CC70A</strain>
    </source>
</reference>
<dbReference type="RefSeq" id="WP_271013641.1">
    <property type="nucleotide sequence ID" value="NZ_JAQIFT010000069.1"/>
</dbReference>
<sequence>MEKIFVYGSLRQDFWNHDKVLKNRVRHIQNGTIKGKLYHLPAGYPAVIKGTDEVHGEVMTINQDKLLRSLDFLEGYFGEGEDNLYIRTKHKTILDDGTEEWCWVYTYANEEEAKKKGKYISSGDWKKFVK</sequence>
<protein>
    <submittedName>
        <fullName evidence="2">Gamma-glutamylcyclotransferase</fullName>
    </submittedName>
</protein>
<evidence type="ECO:0000259" key="1">
    <source>
        <dbReference type="Pfam" id="PF06094"/>
    </source>
</evidence>
<dbReference type="AlphaFoldDB" id="A0AA42DS11"/>
<dbReference type="CDD" id="cd06661">
    <property type="entry name" value="GGCT_like"/>
    <property type="match status" value="1"/>
</dbReference>
<evidence type="ECO:0000313" key="2">
    <source>
        <dbReference type="EMBL" id="MDA3733978.1"/>
    </source>
</evidence>
<dbReference type="Gene3D" id="3.10.490.10">
    <property type="entry name" value="Gamma-glutamyl cyclotransferase-like"/>
    <property type="match status" value="1"/>
</dbReference>
<dbReference type="InterPro" id="IPR013024">
    <property type="entry name" value="GGCT-like"/>
</dbReference>